<feature type="compositionally biased region" description="Basic residues" evidence="1">
    <location>
        <begin position="212"/>
        <end position="227"/>
    </location>
</feature>
<feature type="compositionally biased region" description="Basic and acidic residues" evidence="1">
    <location>
        <begin position="291"/>
        <end position="300"/>
    </location>
</feature>
<dbReference type="VEuPathDB" id="FungiDB:ASPFODRAFT_720787"/>
<feature type="region of interest" description="Disordered" evidence="1">
    <location>
        <begin position="1"/>
        <end position="42"/>
    </location>
</feature>
<reference evidence="3" key="2">
    <citation type="submission" date="2016-02" db="EMBL/GenBank/DDBJ databases">
        <title>Genome sequencing of Aspergillus luchuensis NBRC 4314.</title>
        <authorList>
            <person name="Yamada O."/>
        </authorList>
    </citation>
    <scope>NUCLEOTIDE SEQUENCE [LARGE SCALE GENOMIC DNA]</scope>
    <source>
        <strain evidence="3">RIB 2604</strain>
    </source>
</reference>
<accession>A0A146EZB5</accession>
<feature type="compositionally biased region" description="Polar residues" evidence="1">
    <location>
        <begin position="117"/>
        <end position="143"/>
    </location>
</feature>
<dbReference type="EMBL" id="BCWF01000004">
    <property type="protein sequence ID" value="GAT19386.1"/>
    <property type="molecule type" value="Genomic_DNA"/>
</dbReference>
<sequence>MEGSSEELEQPKITQEAAAGSEDVQESDKQGSSLQSESFDPQQILLEAIDRRNSPSEFLSVPNDQVPAAQTGLDESLFVPQEEYASLYLPSLGPDVPSMSPDDQNFVELLQGLNPEGDTSSPVQQLSQVAPHSSASASQTGNAGTAAAPADDEEDPRLSAPSCVDLLSSSSSTSGNTDVPVEDFPDDTGDQSCPTEWPDEELEASTRTDLSKRHHLWQMRYAWKKQGNKNTLGRKGWQGERPSKTRVISLSDIDEPNESTSKEAPTEQKSESSNAIPVKPQPKKRRQNRISAEEKRKSKELGLAVVLARQKKREMSKRAPRKRKDRGFDNGIAGPSKRPKRGPLGTKKYLESLLSSGVAEDAHVNASLDAIPASIDKNKMKALKRLVATIPSVDQKEAKSDKKKILEATRKFTCSPRSDGKLGYEKLLGAAFMVRRIYIDILE</sequence>
<evidence type="ECO:0000313" key="2">
    <source>
        <dbReference type="EMBL" id="GAT19386.1"/>
    </source>
</evidence>
<feature type="region of interest" description="Disordered" evidence="1">
    <location>
        <begin position="110"/>
        <end position="345"/>
    </location>
</feature>
<feature type="compositionally biased region" description="Basic residues" evidence="1">
    <location>
        <begin position="309"/>
        <end position="325"/>
    </location>
</feature>
<feature type="compositionally biased region" description="Basic and acidic residues" evidence="1">
    <location>
        <begin position="260"/>
        <end position="270"/>
    </location>
</feature>
<feature type="compositionally biased region" description="Acidic residues" evidence="1">
    <location>
        <begin position="180"/>
        <end position="189"/>
    </location>
</feature>
<keyword evidence="2" id="KW-0067">ATP-binding</keyword>
<evidence type="ECO:0000256" key="1">
    <source>
        <dbReference type="SAM" id="MobiDB-lite"/>
    </source>
</evidence>
<gene>
    <name evidence="2" type="ORF">RIB2604_00403250</name>
</gene>
<evidence type="ECO:0000313" key="3">
    <source>
        <dbReference type="Proteomes" id="UP000075230"/>
    </source>
</evidence>
<dbReference type="Proteomes" id="UP000075230">
    <property type="component" value="Unassembled WGS sequence"/>
</dbReference>
<proteinExistence type="predicted"/>
<protein>
    <submittedName>
        <fullName evidence="2">SNF2 family helicase</fullName>
    </submittedName>
</protein>
<dbReference type="AlphaFoldDB" id="A0A146EZB5"/>
<name>A0A146EZB5_ASPKA</name>
<keyword evidence="2" id="KW-0378">Hydrolase</keyword>
<organism evidence="2 3">
    <name type="scientific">Aspergillus kawachii</name>
    <name type="common">White koji mold</name>
    <name type="synonym">Aspergillus awamori var. kawachi</name>
    <dbReference type="NCBI Taxonomy" id="1069201"/>
    <lineage>
        <taxon>Eukaryota</taxon>
        <taxon>Fungi</taxon>
        <taxon>Dikarya</taxon>
        <taxon>Ascomycota</taxon>
        <taxon>Pezizomycotina</taxon>
        <taxon>Eurotiomycetes</taxon>
        <taxon>Eurotiomycetidae</taxon>
        <taxon>Eurotiales</taxon>
        <taxon>Aspergillaceae</taxon>
        <taxon>Aspergillus</taxon>
        <taxon>Aspergillus subgen. Circumdati</taxon>
    </lineage>
</organism>
<reference evidence="2 3" key="1">
    <citation type="journal article" date="2016" name="DNA Res.">
        <title>Genome sequence of Aspergillus luchuensis NBRC 4314.</title>
        <authorList>
            <person name="Yamada O."/>
            <person name="Machida M."/>
            <person name="Hosoyama A."/>
            <person name="Goto M."/>
            <person name="Takahashi T."/>
            <person name="Futagami T."/>
            <person name="Yamagata Y."/>
            <person name="Takeuchi M."/>
            <person name="Kobayashi T."/>
            <person name="Koike H."/>
            <person name="Abe K."/>
            <person name="Asai K."/>
            <person name="Arita M."/>
            <person name="Fujita N."/>
            <person name="Fukuda K."/>
            <person name="Higa K."/>
            <person name="Horikawa H."/>
            <person name="Ishikawa T."/>
            <person name="Jinno K."/>
            <person name="Kato Y."/>
            <person name="Kirimura K."/>
            <person name="Mizutani O."/>
            <person name="Nakasone K."/>
            <person name="Sano M."/>
            <person name="Shiraishi Y."/>
            <person name="Tsukahara M."/>
            <person name="Gomi K."/>
        </authorList>
    </citation>
    <scope>NUCLEOTIDE SEQUENCE [LARGE SCALE GENOMIC DNA]</scope>
    <source>
        <strain evidence="2 3">RIB 2604</strain>
    </source>
</reference>
<feature type="compositionally biased region" description="Polar residues" evidence="1">
    <location>
        <begin position="30"/>
        <end position="41"/>
    </location>
</feature>
<comment type="caution">
    <text evidence="2">The sequence shown here is derived from an EMBL/GenBank/DDBJ whole genome shotgun (WGS) entry which is preliminary data.</text>
</comment>
<keyword evidence="2" id="KW-0347">Helicase</keyword>
<keyword evidence="2" id="KW-0547">Nucleotide-binding</keyword>
<dbReference type="GO" id="GO:0004386">
    <property type="term" value="F:helicase activity"/>
    <property type="evidence" value="ECO:0007669"/>
    <property type="project" value="UniProtKB-KW"/>
</dbReference>